<evidence type="ECO:0000256" key="7">
    <source>
        <dbReference type="SAM" id="Phobius"/>
    </source>
</evidence>
<evidence type="ECO:0000256" key="2">
    <source>
        <dbReference type="ARBA" id="ARBA00006448"/>
    </source>
</evidence>
<dbReference type="Gene3D" id="3.30.240.20">
    <property type="entry name" value="bsu07140 like domains"/>
    <property type="match status" value="2"/>
</dbReference>
<evidence type="ECO:0000256" key="6">
    <source>
        <dbReference type="ARBA" id="ARBA00023136"/>
    </source>
</evidence>
<dbReference type="EMBL" id="NIBG01000022">
    <property type="protein sequence ID" value="PAB57831.1"/>
    <property type="molecule type" value="Genomic_DNA"/>
</dbReference>
<evidence type="ECO:0000256" key="4">
    <source>
        <dbReference type="ARBA" id="ARBA00022692"/>
    </source>
</evidence>
<dbReference type="AlphaFoldDB" id="A0A267ME24"/>
<keyword evidence="11" id="KW-1185">Reference proteome</keyword>
<dbReference type="PANTHER" id="PTHR34582">
    <property type="entry name" value="UPF0702 TRANSMEMBRANE PROTEIN YCAP"/>
    <property type="match status" value="1"/>
</dbReference>
<evidence type="ECO:0000256" key="5">
    <source>
        <dbReference type="ARBA" id="ARBA00022989"/>
    </source>
</evidence>
<dbReference type="OrthoDB" id="9778331at2"/>
<proteinExistence type="inferred from homology"/>
<feature type="transmembrane region" description="Helical" evidence="7">
    <location>
        <begin position="7"/>
        <end position="26"/>
    </location>
</feature>
<feature type="transmembrane region" description="Helical" evidence="7">
    <location>
        <begin position="61"/>
        <end position="81"/>
    </location>
</feature>
<reference evidence="10 11" key="1">
    <citation type="submission" date="2017-06" db="EMBL/GenBank/DDBJ databases">
        <title>Draft genome sequence of anaerobic fermentative bacterium Anaeromicrobium sediminis DY2726D isolated from West Pacific Ocean sediments.</title>
        <authorList>
            <person name="Zeng X."/>
        </authorList>
    </citation>
    <scope>NUCLEOTIDE SEQUENCE [LARGE SCALE GENOMIC DNA]</scope>
    <source>
        <strain evidence="10 11">DY2726D</strain>
    </source>
</reference>
<evidence type="ECO:0000313" key="11">
    <source>
        <dbReference type="Proteomes" id="UP000216024"/>
    </source>
</evidence>
<feature type="transmembrane region" description="Helical" evidence="7">
    <location>
        <begin position="38"/>
        <end position="55"/>
    </location>
</feature>
<dbReference type="PANTHER" id="PTHR34582:SF7">
    <property type="entry name" value="UPF0702 TRANSMEMBRANE PROTEIN YDFS"/>
    <property type="match status" value="1"/>
</dbReference>
<keyword evidence="4 7" id="KW-0812">Transmembrane</keyword>
<dbReference type="RefSeq" id="WP_095135056.1">
    <property type="nucleotide sequence ID" value="NZ_NIBG01000022.1"/>
</dbReference>
<keyword evidence="5 7" id="KW-1133">Transmembrane helix</keyword>
<feature type="domain" description="YetF C-terminal" evidence="8">
    <location>
        <begin position="82"/>
        <end position="152"/>
    </location>
</feature>
<accession>A0A267ME24</accession>
<sequence>MKLYLEIIIQTFLAFFSILFITRLLGRQQVSQLAFHDYINGITFGSIAATLATDLENRTMQHFLGLILFGILTWLISSISLKNRSFRKVVEGEPVLIIQNGKILEKNLKRVRYNIDELNILLRQNDCLSPEDIEYGLLEANGKLSVFKKSDKNTVTLGDLNIISKVESIPTEIIIGGQIIYENLRKRKLSGKDLISKLKGNGVKRIEEVMYATIDEDGNMYVDKYEDKLQDKVDFSENNKDV</sequence>
<comment type="caution">
    <text evidence="10">The sequence shown here is derived from an EMBL/GenBank/DDBJ whole genome shotgun (WGS) entry which is preliminary data.</text>
</comment>
<evidence type="ECO:0000313" key="10">
    <source>
        <dbReference type="EMBL" id="PAB57831.1"/>
    </source>
</evidence>
<evidence type="ECO:0000259" key="9">
    <source>
        <dbReference type="Pfam" id="PF20730"/>
    </source>
</evidence>
<feature type="domain" description="YetF C-terminal" evidence="8">
    <location>
        <begin position="167"/>
        <end position="227"/>
    </location>
</feature>
<comment type="subcellular location">
    <subcellularLocation>
        <location evidence="1">Cell membrane</location>
        <topology evidence="1">Multi-pass membrane protein</topology>
    </subcellularLocation>
</comment>
<keyword evidence="6 7" id="KW-0472">Membrane</keyword>
<gene>
    <name evidence="10" type="ORF">CCE28_17670</name>
</gene>
<name>A0A267ME24_9FIRM</name>
<comment type="similarity">
    <text evidence="2">Belongs to the UPF0702 family.</text>
</comment>
<evidence type="ECO:0008006" key="12">
    <source>
        <dbReference type="Google" id="ProtNLM"/>
    </source>
</evidence>
<dbReference type="Proteomes" id="UP000216024">
    <property type="component" value="Unassembled WGS sequence"/>
</dbReference>
<evidence type="ECO:0000256" key="3">
    <source>
        <dbReference type="ARBA" id="ARBA00022475"/>
    </source>
</evidence>
<dbReference type="InterPro" id="IPR023090">
    <property type="entry name" value="UPF0702_alpha/beta_dom_sf"/>
</dbReference>
<dbReference type="Pfam" id="PF04239">
    <property type="entry name" value="DUF421"/>
    <property type="match status" value="2"/>
</dbReference>
<evidence type="ECO:0000256" key="1">
    <source>
        <dbReference type="ARBA" id="ARBA00004651"/>
    </source>
</evidence>
<dbReference type="InterPro" id="IPR007353">
    <property type="entry name" value="DUF421"/>
</dbReference>
<dbReference type="Pfam" id="PF20730">
    <property type="entry name" value="YetF_N"/>
    <property type="match status" value="1"/>
</dbReference>
<organism evidence="10 11">
    <name type="scientific">Anaeromicrobium sediminis</name>
    <dbReference type="NCBI Taxonomy" id="1478221"/>
    <lineage>
        <taxon>Bacteria</taxon>
        <taxon>Bacillati</taxon>
        <taxon>Bacillota</taxon>
        <taxon>Clostridia</taxon>
        <taxon>Peptostreptococcales</taxon>
        <taxon>Thermotaleaceae</taxon>
        <taxon>Anaeromicrobium</taxon>
    </lineage>
</organism>
<protein>
    <recommendedName>
        <fullName evidence="12">DUF421 domain-containing protein</fullName>
    </recommendedName>
</protein>
<feature type="domain" description="YetF-like N-terminal transmembrane" evidence="9">
    <location>
        <begin position="4"/>
        <end position="76"/>
    </location>
</feature>
<dbReference type="InterPro" id="IPR048454">
    <property type="entry name" value="YetF_N"/>
</dbReference>
<evidence type="ECO:0000259" key="8">
    <source>
        <dbReference type="Pfam" id="PF04239"/>
    </source>
</evidence>
<keyword evidence="3" id="KW-1003">Cell membrane</keyword>
<dbReference type="GO" id="GO:0005886">
    <property type="term" value="C:plasma membrane"/>
    <property type="evidence" value="ECO:0007669"/>
    <property type="project" value="UniProtKB-SubCell"/>
</dbReference>